<evidence type="ECO:0000256" key="8">
    <source>
        <dbReference type="ARBA" id="ARBA00022917"/>
    </source>
</evidence>
<evidence type="ECO:0000313" key="16">
    <source>
        <dbReference type="Proteomes" id="UP000199397"/>
    </source>
</evidence>
<dbReference type="RefSeq" id="WP_093064328.1">
    <property type="nucleotide sequence ID" value="NZ_FNQP01000001.1"/>
</dbReference>
<keyword evidence="9 11" id="KW-0030">Aminoacyl-tRNA synthetase</keyword>
<feature type="short sequence motif" description="'HIGH' region" evidence="11">
    <location>
        <begin position="128"/>
        <end position="138"/>
    </location>
</feature>
<accession>A0A1H3VJI6</accession>
<dbReference type="FunFam" id="3.40.50.620:FF:000030">
    <property type="entry name" value="Arginine--tRNA ligase"/>
    <property type="match status" value="1"/>
</dbReference>
<dbReference type="SUPFAM" id="SSF52374">
    <property type="entry name" value="Nucleotidylyl transferase"/>
    <property type="match status" value="1"/>
</dbReference>
<dbReference type="InterPro" id="IPR001412">
    <property type="entry name" value="aa-tRNA-synth_I_CS"/>
</dbReference>
<dbReference type="Pfam" id="PF00750">
    <property type="entry name" value="tRNA-synt_1d"/>
    <property type="match status" value="1"/>
</dbReference>
<comment type="subunit">
    <text evidence="3 11">Monomer.</text>
</comment>
<feature type="domain" description="DALR anticodon binding" evidence="13">
    <location>
        <begin position="470"/>
        <end position="587"/>
    </location>
</feature>
<dbReference type="Gene3D" id="3.30.1360.70">
    <property type="entry name" value="Arginyl tRNA synthetase N-terminal domain"/>
    <property type="match status" value="1"/>
</dbReference>
<dbReference type="Proteomes" id="UP000199397">
    <property type="component" value="Unassembled WGS sequence"/>
</dbReference>
<dbReference type="GO" id="GO:0005737">
    <property type="term" value="C:cytoplasm"/>
    <property type="evidence" value="ECO:0007669"/>
    <property type="project" value="UniProtKB-SubCell"/>
</dbReference>
<evidence type="ECO:0000259" key="13">
    <source>
        <dbReference type="SMART" id="SM00836"/>
    </source>
</evidence>
<dbReference type="EC" id="6.1.1.19" evidence="11"/>
<comment type="similarity">
    <text evidence="2 11 12">Belongs to the class-I aminoacyl-tRNA synthetase family.</text>
</comment>
<keyword evidence="5 11" id="KW-0436">Ligase</keyword>
<dbReference type="InterPro" id="IPR014729">
    <property type="entry name" value="Rossmann-like_a/b/a_fold"/>
</dbReference>
<dbReference type="PROSITE" id="PS00178">
    <property type="entry name" value="AA_TRNA_LIGASE_I"/>
    <property type="match status" value="1"/>
</dbReference>
<dbReference type="Gene3D" id="3.40.50.620">
    <property type="entry name" value="HUPs"/>
    <property type="match status" value="1"/>
</dbReference>
<reference evidence="15 16" key="1">
    <citation type="submission" date="2016-10" db="EMBL/GenBank/DDBJ databases">
        <authorList>
            <person name="de Groot N.N."/>
        </authorList>
    </citation>
    <scope>NUCLEOTIDE SEQUENCE [LARGE SCALE GENOMIC DNA]</scope>
    <source>
        <strain evidence="15 16">DSM 21228</strain>
    </source>
</reference>
<organism evidence="15 16">
    <name type="scientific">Thiothrix caldifontis</name>
    <dbReference type="NCBI Taxonomy" id="525918"/>
    <lineage>
        <taxon>Bacteria</taxon>
        <taxon>Pseudomonadati</taxon>
        <taxon>Pseudomonadota</taxon>
        <taxon>Gammaproteobacteria</taxon>
        <taxon>Thiotrichales</taxon>
        <taxon>Thiotrichaceae</taxon>
        <taxon>Thiothrix</taxon>
    </lineage>
</organism>
<dbReference type="InterPro" id="IPR009080">
    <property type="entry name" value="tRNAsynth_Ia_anticodon-bd"/>
</dbReference>
<dbReference type="PANTHER" id="PTHR11956:SF5">
    <property type="entry name" value="ARGININE--TRNA LIGASE, CYTOPLASMIC"/>
    <property type="match status" value="1"/>
</dbReference>
<dbReference type="HAMAP" id="MF_00123">
    <property type="entry name" value="Arg_tRNA_synth"/>
    <property type="match status" value="1"/>
</dbReference>
<dbReference type="SUPFAM" id="SSF47323">
    <property type="entry name" value="Anticodon-binding domain of a subclass of class I aminoacyl-tRNA synthetases"/>
    <property type="match status" value="1"/>
</dbReference>
<evidence type="ECO:0000259" key="14">
    <source>
        <dbReference type="SMART" id="SM01016"/>
    </source>
</evidence>
<evidence type="ECO:0000256" key="12">
    <source>
        <dbReference type="RuleBase" id="RU363038"/>
    </source>
</evidence>
<evidence type="ECO:0000256" key="4">
    <source>
        <dbReference type="ARBA" id="ARBA00022490"/>
    </source>
</evidence>
<dbReference type="Pfam" id="PF05746">
    <property type="entry name" value="DALR_1"/>
    <property type="match status" value="1"/>
</dbReference>
<evidence type="ECO:0000256" key="5">
    <source>
        <dbReference type="ARBA" id="ARBA00022598"/>
    </source>
</evidence>
<evidence type="ECO:0000256" key="11">
    <source>
        <dbReference type="HAMAP-Rule" id="MF_00123"/>
    </source>
</evidence>
<comment type="subcellular location">
    <subcellularLocation>
        <location evidence="1 11">Cytoplasm</location>
    </subcellularLocation>
</comment>
<evidence type="ECO:0000256" key="7">
    <source>
        <dbReference type="ARBA" id="ARBA00022840"/>
    </source>
</evidence>
<evidence type="ECO:0000256" key="3">
    <source>
        <dbReference type="ARBA" id="ARBA00011245"/>
    </source>
</evidence>
<keyword evidence="4 11" id="KW-0963">Cytoplasm</keyword>
<dbReference type="GO" id="GO:0004814">
    <property type="term" value="F:arginine-tRNA ligase activity"/>
    <property type="evidence" value="ECO:0007669"/>
    <property type="project" value="UniProtKB-UniRule"/>
</dbReference>
<evidence type="ECO:0000256" key="9">
    <source>
        <dbReference type="ARBA" id="ARBA00023146"/>
    </source>
</evidence>
<dbReference type="Gene3D" id="1.10.730.10">
    <property type="entry name" value="Isoleucyl-tRNA Synthetase, Domain 1"/>
    <property type="match status" value="1"/>
</dbReference>
<protein>
    <recommendedName>
        <fullName evidence="11">Arginine--tRNA ligase</fullName>
        <ecNumber evidence="11">6.1.1.19</ecNumber>
    </recommendedName>
    <alternativeName>
        <fullName evidence="11">Arginyl-tRNA synthetase</fullName>
        <shortName evidence="11">ArgRS</shortName>
    </alternativeName>
</protein>
<dbReference type="InterPro" id="IPR035684">
    <property type="entry name" value="ArgRS_core"/>
</dbReference>
<feature type="domain" description="Arginyl tRNA synthetase N-terminal" evidence="14">
    <location>
        <begin position="5"/>
        <end position="87"/>
    </location>
</feature>
<gene>
    <name evidence="11" type="primary">argS</name>
    <name evidence="15" type="ORF">SAMN05660964_00119</name>
</gene>
<keyword evidence="6 11" id="KW-0547">Nucleotide-binding</keyword>
<comment type="catalytic activity">
    <reaction evidence="10 11">
        <text>tRNA(Arg) + L-arginine + ATP = L-arginyl-tRNA(Arg) + AMP + diphosphate</text>
        <dbReference type="Rhea" id="RHEA:20301"/>
        <dbReference type="Rhea" id="RHEA-COMP:9658"/>
        <dbReference type="Rhea" id="RHEA-COMP:9673"/>
        <dbReference type="ChEBI" id="CHEBI:30616"/>
        <dbReference type="ChEBI" id="CHEBI:32682"/>
        <dbReference type="ChEBI" id="CHEBI:33019"/>
        <dbReference type="ChEBI" id="CHEBI:78442"/>
        <dbReference type="ChEBI" id="CHEBI:78513"/>
        <dbReference type="ChEBI" id="CHEBI:456215"/>
        <dbReference type="EC" id="6.1.1.19"/>
    </reaction>
</comment>
<dbReference type="PRINTS" id="PR01038">
    <property type="entry name" value="TRNASYNTHARG"/>
</dbReference>
<sequence length="587" mass="64647">MNIRQLLDDRITAALHTLGAPDTVTAIVKPSARPEFGDYQANGVMAAAKQLKTNPRELATRLLETLDLSDLADKLEVAGPGFINIHLKNTWLSEVLGGGRMQYAPTEDGRGVLHTPSSQTIVVDYSGPNLAKEMHVGHLRSTIIGDAVARVLEFQGHTVIRQNHVGDWGTQFGMLIAHMVSIAGQNGGVSSVEPQLADLETFYREAKRRFDAEPAFADAARNYVVKLQAGDAECHVLWQQFIDISLHHCEEVYERLGVSLTRADVMPESAYNADLPNIVSDLQEQGLLVEDQGAQCAFLDEFKNKDGSITPIIVQKTGGGYLYATTDLAALRYRSGVLNIDRALYFTDARQALHFQQVFLLARKAGFVREGVSLEHMPFGNMLGEDGKPFKTRTGGTVKLVDLLVEAEERAFTLVTDKNPELADAERHEIARTVGIGAVKYADLSKNRNSDYIFNWETMLSFEGNTAPYLQYAYARIKSIFRRAGVDAEVISSSISLHEVAERALAMKLLQFTEATDSVAKEGLPNHLCTYLYELAGNFMSFYEACPILKEGVAEEVRASRLHLANLTAQTLQTGLGLLGIGVLERM</sequence>
<keyword evidence="16" id="KW-1185">Reference proteome</keyword>
<dbReference type="InterPro" id="IPR001278">
    <property type="entry name" value="Arg-tRNA-ligase"/>
</dbReference>
<evidence type="ECO:0000256" key="2">
    <source>
        <dbReference type="ARBA" id="ARBA00005594"/>
    </source>
</evidence>
<evidence type="ECO:0000256" key="6">
    <source>
        <dbReference type="ARBA" id="ARBA00022741"/>
    </source>
</evidence>
<evidence type="ECO:0000256" key="1">
    <source>
        <dbReference type="ARBA" id="ARBA00004496"/>
    </source>
</evidence>
<dbReference type="OrthoDB" id="9803211at2"/>
<dbReference type="SUPFAM" id="SSF55190">
    <property type="entry name" value="Arginyl-tRNA synthetase (ArgRS), N-terminal 'additional' domain"/>
    <property type="match status" value="1"/>
</dbReference>
<dbReference type="CDD" id="cd07956">
    <property type="entry name" value="Anticodon_Ia_Arg"/>
    <property type="match status" value="1"/>
</dbReference>
<dbReference type="GO" id="GO:0006420">
    <property type="term" value="P:arginyl-tRNA aminoacylation"/>
    <property type="evidence" value="ECO:0007669"/>
    <property type="project" value="UniProtKB-UniRule"/>
</dbReference>
<dbReference type="InterPro" id="IPR036695">
    <property type="entry name" value="Arg-tRNA-synth_N_sf"/>
</dbReference>
<keyword evidence="8 11" id="KW-0648">Protein biosynthesis</keyword>
<evidence type="ECO:0000313" key="15">
    <source>
        <dbReference type="EMBL" id="SDZ74841.1"/>
    </source>
</evidence>
<proteinExistence type="inferred from homology"/>
<name>A0A1H3VJI6_9GAMM</name>
<dbReference type="PANTHER" id="PTHR11956">
    <property type="entry name" value="ARGINYL-TRNA SYNTHETASE"/>
    <property type="match status" value="1"/>
</dbReference>
<dbReference type="SMART" id="SM00836">
    <property type="entry name" value="DALR_1"/>
    <property type="match status" value="1"/>
</dbReference>
<dbReference type="SMART" id="SM01016">
    <property type="entry name" value="Arg_tRNA_synt_N"/>
    <property type="match status" value="1"/>
</dbReference>
<dbReference type="GO" id="GO:0005524">
    <property type="term" value="F:ATP binding"/>
    <property type="evidence" value="ECO:0007669"/>
    <property type="project" value="UniProtKB-UniRule"/>
</dbReference>
<dbReference type="AlphaFoldDB" id="A0A1H3VJI6"/>
<dbReference type="STRING" id="525918.SAMN05660964_00119"/>
<keyword evidence="7 11" id="KW-0067">ATP-binding</keyword>
<dbReference type="Pfam" id="PF03485">
    <property type="entry name" value="Arg_tRNA_synt_N"/>
    <property type="match status" value="1"/>
</dbReference>
<dbReference type="FunFam" id="1.10.730.10:FF:000006">
    <property type="entry name" value="Arginyl-tRNA synthetase 2, mitochondrial"/>
    <property type="match status" value="1"/>
</dbReference>
<dbReference type="EMBL" id="FNQP01000001">
    <property type="protein sequence ID" value="SDZ74841.1"/>
    <property type="molecule type" value="Genomic_DNA"/>
</dbReference>
<dbReference type="InterPro" id="IPR008909">
    <property type="entry name" value="DALR_anticod-bd"/>
</dbReference>
<dbReference type="NCBIfam" id="TIGR00456">
    <property type="entry name" value="argS"/>
    <property type="match status" value="1"/>
</dbReference>
<dbReference type="InterPro" id="IPR005148">
    <property type="entry name" value="Arg-tRNA-synth_N"/>
</dbReference>
<dbReference type="CDD" id="cd00671">
    <property type="entry name" value="ArgRS_core"/>
    <property type="match status" value="1"/>
</dbReference>
<evidence type="ECO:0000256" key="10">
    <source>
        <dbReference type="ARBA" id="ARBA00049339"/>
    </source>
</evidence>